<name>A0A2T2NU49_CORCC</name>
<dbReference type="Pfam" id="PF00226">
    <property type="entry name" value="DnaJ"/>
    <property type="match status" value="1"/>
</dbReference>
<organism evidence="3 4">
    <name type="scientific">Corynespora cassiicola Philippines</name>
    <dbReference type="NCBI Taxonomy" id="1448308"/>
    <lineage>
        <taxon>Eukaryota</taxon>
        <taxon>Fungi</taxon>
        <taxon>Dikarya</taxon>
        <taxon>Ascomycota</taxon>
        <taxon>Pezizomycotina</taxon>
        <taxon>Dothideomycetes</taxon>
        <taxon>Pleosporomycetidae</taxon>
        <taxon>Pleosporales</taxon>
        <taxon>Corynesporascaceae</taxon>
        <taxon>Corynespora</taxon>
    </lineage>
</organism>
<dbReference type="OrthoDB" id="10250354at2759"/>
<dbReference type="PRINTS" id="PR00625">
    <property type="entry name" value="JDOMAIN"/>
</dbReference>
<dbReference type="InterPro" id="IPR001623">
    <property type="entry name" value="DnaJ_domain"/>
</dbReference>
<feature type="region of interest" description="Disordered" evidence="1">
    <location>
        <begin position="33"/>
        <end position="53"/>
    </location>
</feature>
<keyword evidence="4" id="KW-1185">Reference proteome</keyword>
<dbReference type="EMBL" id="KZ678133">
    <property type="protein sequence ID" value="PSN68618.1"/>
    <property type="molecule type" value="Genomic_DNA"/>
</dbReference>
<feature type="non-terminal residue" evidence="3">
    <location>
        <position position="1"/>
    </location>
</feature>
<dbReference type="PROSITE" id="PS50076">
    <property type="entry name" value="DNAJ_2"/>
    <property type="match status" value="1"/>
</dbReference>
<accession>A0A2T2NU49</accession>
<evidence type="ECO:0000259" key="2">
    <source>
        <dbReference type="PROSITE" id="PS50076"/>
    </source>
</evidence>
<dbReference type="Proteomes" id="UP000240883">
    <property type="component" value="Unassembled WGS sequence"/>
</dbReference>
<protein>
    <recommendedName>
        <fullName evidence="2">J domain-containing protein</fullName>
    </recommendedName>
</protein>
<gene>
    <name evidence="3" type="ORF">BS50DRAFT_490627</name>
</gene>
<evidence type="ECO:0000313" key="3">
    <source>
        <dbReference type="EMBL" id="PSN68618.1"/>
    </source>
</evidence>
<sequence>VIVTNHYRTLGVATTVGKSEIKVAYHKLALDLHPDKTGRLPEDERDRRQDLPK</sequence>
<dbReference type="Gene3D" id="1.10.287.110">
    <property type="entry name" value="DnaJ domain"/>
    <property type="match status" value="1"/>
</dbReference>
<reference evidence="3 4" key="1">
    <citation type="journal article" date="2018" name="Front. Microbiol.">
        <title>Genome-Wide Analysis of Corynespora cassiicola Leaf Fall Disease Putative Effectors.</title>
        <authorList>
            <person name="Lopez D."/>
            <person name="Ribeiro S."/>
            <person name="Label P."/>
            <person name="Fumanal B."/>
            <person name="Venisse J.S."/>
            <person name="Kohler A."/>
            <person name="de Oliveira R.R."/>
            <person name="Labutti K."/>
            <person name="Lipzen A."/>
            <person name="Lail K."/>
            <person name="Bauer D."/>
            <person name="Ohm R.A."/>
            <person name="Barry K.W."/>
            <person name="Spatafora J."/>
            <person name="Grigoriev I.V."/>
            <person name="Martin F.M."/>
            <person name="Pujade-Renaud V."/>
        </authorList>
    </citation>
    <scope>NUCLEOTIDE SEQUENCE [LARGE SCALE GENOMIC DNA]</scope>
    <source>
        <strain evidence="3 4">Philippines</strain>
    </source>
</reference>
<feature type="domain" description="J" evidence="2">
    <location>
        <begin position="5"/>
        <end position="53"/>
    </location>
</feature>
<evidence type="ECO:0000256" key="1">
    <source>
        <dbReference type="SAM" id="MobiDB-lite"/>
    </source>
</evidence>
<dbReference type="SUPFAM" id="SSF46565">
    <property type="entry name" value="Chaperone J-domain"/>
    <property type="match status" value="1"/>
</dbReference>
<dbReference type="CDD" id="cd06257">
    <property type="entry name" value="DnaJ"/>
    <property type="match status" value="1"/>
</dbReference>
<proteinExistence type="predicted"/>
<dbReference type="AlphaFoldDB" id="A0A2T2NU49"/>
<dbReference type="InterPro" id="IPR036869">
    <property type="entry name" value="J_dom_sf"/>
</dbReference>
<evidence type="ECO:0000313" key="4">
    <source>
        <dbReference type="Proteomes" id="UP000240883"/>
    </source>
</evidence>